<dbReference type="SMART" id="SM00355">
    <property type="entry name" value="ZnF_C2H2"/>
    <property type="match status" value="2"/>
</dbReference>
<sequence length="299" mass="33093">MYLTRRDPPPPRSVCQKCNKRFKDATARKQHVRTSSLHPKCLFCPTGIRFLDNKALQEHVRALHDPSWTVPAPPPRASFTLPTPAPAPARFVPPVFPTAMPAPAPSSSIWSLGRPTPIAPAVEEQLRNAIHNPLTRSIDDLDPANFFIRQRSEPFTLAPAPGPASETLLRERIRAFTFDEAPPMAPRHSVITLRNGVRTQTFDNMDLLPHSMSLDQPSLPTPTSPKAGEPREMPDCPICLQQFTRMTATACGHTFCEGCIIESLRRRRECPCCNSRIEGTTLTRIFLAPKGVASTAPDA</sequence>
<dbReference type="Gene3D" id="3.30.160.60">
    <property type="entry name" value="Classic Zinc Finger"/>
    <property type="match status" value="1"/>
</dbReference>
<dbReference type="InterPro" id="IPR047134">
    <property type="entry name" value="RNF4"/>
</dbReference>
<keyword evidence="2 4" id="KW-0863">Zinc-finger</keyword>
<dbReference type="OrthoDB" id="6270329at2759"/>
<dbReference type="PROSITE" id="PS00518">
    <property type="entry name" value="ZF_RING_1"/>
    <property type="match status" value="1"/>
</dbReference>
<dbReference type="PANTHER" id="PTHR23041">
    <property type="entry name" value="RING FINGER DOMAIN-CONTAINING"/>
    <property type="match status" value="1"/>
</dbReference>
<keyword evidence="1" id="KW-0479">Metal-binding</keyword>
<dbReference type="Pfam" id="PF13923">
    <property type="entry name" value="zf-C3HC4_2"/>
    <property type="match status" value="1"/>
</dbReference>
<dbReference type="STRING" id="1314777.A0A164ZQB6"/>
<evidence type="ECO:0000259" key="6">
    <source>
        <dbReference type="PROSITE" id="PS50089"/>
    </source>
</evidence>
<evidence type="ECO:0000256" key="3">
    <source>
        <dbReference type="ARBA" id="ARBA00022833"/>
    </source>
</evidence>
<evidence type="ECO:0000256" key="2">
    <source>
        <dbReference type="ARBA" id="ARBA00022771"/>
    </source>
</evidence>
<name>A0A164ZQB6_9AGAM</name>
<gene>
    <name evidence="7" type="ORF">SISNIDRAFT_449563</name>
</gene>
<dbReference type="PANTHER" id="PTHR23041:SF78">
    <property type="entry name" value="E3 UBIQUITIN-PROTEIN LIGASE RNF4"/>
    <property type="match status" value="1"/>
</dbReference>
<dbReference type="Proteomes" id="UP000076722">
    <property type="component" value="Unassembled WGS sequence"/>
</dbReference>
<dbReference type="PROSITE" id="PS50089">
    <property type="entry name" value="ZF_RING_2"/>
    <property type="match status" value="1"/>
</dbReference>
<organism evidence="7 8">
    <name type="scientific">Sistotremastrum niveocremeum HHB9708</name>
    <dbReference type="NCBI Taxonomy" id="1314777"/>
    <lineage>
        <taxon>Eukaryota</taxon>
        <taxon>Fungi</taxon>
        <taxon>Dikarya</taxon>
        <taxon>Basidiomycota</taxon>
        <taxon>Agaricomycotina</taxon>
        <taxon>Agaricomycetes</taxon>
        <taxon>Sistotremastrales</taxon>
        <taxon>Sistotremastraceae</taxon>
        <taxon>Sertulicium</taxon>
        <taxon>Sertulicium niveocremeum</taxon>
    </lineage>
</organism>
<dbReference type="SMART" id="SM00184">
    <property type="entry name" value="RING"/>
    <property type="match status" value="1"/>
</dbReference>
<reference evidence="7 8" key="1">
    <citation type="journal article" date="2016" name="Mol. Biol. Evol.">
        <title>Comparative Genomics of Early-Diverging Mushroom-Forming Fungi Provides Insights into the Origins of Lignocellulose Decay Capabilities.</title>
        <authorList>
            <person name="Nagy L.G."/>
            <person name="Riley R."/>
            <person name="Tritt A."/>
            <person name="Adam C."/>
            <person name="Daum C."/>
            <person name="Floudas D."/>
            <person name="Sun H."/>
            <person name="Yadav J.S."/>
            <person name="Pangilinan J."/>
            <person name="Larsson K.H."/>
            <person name="Matsuura K."/>
            <person name="Barry K."/>
            <person name="Labutti K."/>
            <person name="Kuo R."/>
            <person name="Ohm R.A."/>
            <person name="Bhattacharya S.S."/>
            <person name="Shirouzu T."/>
            <person name="Yoshinaga Y."/>
            <person name="Martin F.M."/>
            <person name="Grigoriev I.V."/>
            <person name="Hibbett D.S."/>
        </authorList>
    </citation>
    <scope>NUCLEOTIDE SEQUENCE [LARGE SCALE GENOMIC DNA]</scope>
    <source>
        <strain evidence="7 8">HHB9708</strain>
    </source>
</reference>
<dbReference type="Gene3D" id="3.30.40.10">
    <property type="entry name" value="Zinc/RING finger domain, C3HC4 (zinc finger)"/>
    <property type="match status" value="1"/>
</dbReference>
<feature type="region of interest" description="Disordered" evidence="5">
    <location>
        <begin position="210"/>
        <end position="230"/>
    </location>
</feature>
<evidence type="ECO:0000256" key="4">
    <source>
        <dbReference type="PROSITE-ProRule" id="PRU00175"/>
    </source>
</evidence>
<evidence type="ECO:0000313" key="8">
    <source>
        <dbReference type="Proteomes" id="UP000076722"/>
    </source>
</evidence>
<accession>A0A164ZQB6</accession>
<evidence type="ECO:0000256" key="1">
    <source>
        <dbReference type="ARBA" id="ARBA00022723"/>
    </source>
</evidence>
<dbReference type="EMBL" id="KV419396">
    <property type="protein sequence ID" value="KZS97951.1"/>
    <property type="molecule type" value="Genomic_DNA"/>
</dbReference>
<keyword evidence="8" id="KW-1185">Reference proteome</keyword>
<dbReference type="GO" id="GO:0008270">
    <property type="term" value="F:zinc ion binding"/>
    <property type="evidence" value="ECO:0007669"/>
    <property type="project" value="UniProtKB-KW"/>
</dbReference>
<dbReference type="SUPFAM" id="SSF57850">
    <property type="entry name" value="RING/U-box"/>
    <property type="match status" value="1"/>
</dbReference>
<feature type="domain" description="RING-type" evidence="6">
    <location>
        <begin position="236"/>
        <end position="274"/>
    </location>
</feature>
<dbReference type="AlphaFoldDB" id="A0A164ZQB6"/>
<keyword evidence="3" id="KW-0862">Zinc</keyword>
<dbReference type="InterPro" id="IPR013083">
    <property type="entry name" value="Znf_RING/FYVE/PHD"/>
</dbReference>
<dbReference type="InterPro" id="IPR017907">
    <property type="entry name" value="Znf_RING_CS"/>
</dbReference>
<evidence type="ECO:0000256" key="5">
    <source>
        <dbReference type="SAM" id="MobiDB-lite"/>
    </source>
</evidence>
<protein>
    <recommendedName>
        <fullName evidence="6">RING-type domain-containing protein</fullName>
    </recommendedName>
</protein>
<dbReference type="InterPro" id="IPR013087">
    <property type="entry name" value="Znf_C2H2_type"/>
</dbReference>
<proteinExistence type="predicted"/>
<dbReference type="InterPro" id="IPR001841">
    <property type="entry name" value="Znf_RING"/>
</dbReference>
<evidence type="ECO:0000313" key="7">
    <source>
        <dbReference type="EMBL" id="KZS97951.1"/>
    </source>
</evidence>